<gene>
    <name evidence="8" type="ORF">DFR50_109184</name>
</gene>
<evidence type="ECO:0000256" key="1">
    <source>
        <dbReference type="ARBA" id="ARBA00004651"/>
    </source>
</evidence>
<keyword evidence="3" id="KW-1003">Cell membrane</keyword>
<evidence type="ECO:0000313" key="8">
    <source>
        <dbReference type="EMBL" id="RBP14430.1"/>
    </source>
</evidence>
<evidence type="ECO:0000313" key="9">
    <source>
        <dbReference type="Proteomes" id="UP000253529"/>
    </source>
</evidence>
<organism evidence="8 9">
    <name type="scientific">Roseiarcus fermentans</name>
    <dbReference type="NCBI Taxonomy" id="1473586"/>
    <lineage>
        <taxon>Bacteria</taxon>
        <taxon>Pseudomonadati</taxon>
        <taxon>Pseudomonadota</taxon>
        <taxon>Alphaproteobacteria</taxon>
        <taxon>Hyphomicrobiales</taxon>
        <taxon>Roseiarcaceae</taxon>
        <taxon>Roseiarcus</taxon>
    </lineage>
</organism>
<comment type="caution">
    <text evidence="8">The sequence shown here is derived from an EMBL/GenBank/DDBJ whole genome shotgun (WGS) entry which is preliminary data.</text>
</comment>
<feature type="transmembrane region" description="Helical" evidence="7">
    <location>
        <begin position="12"/>
        <end position="33"/>
    </location>
</feature>
<reference evidence="8 9" key="1">
    <citation type="submission" date="2018-06" db="EMBL/GenBank/DDBJ databases">
        <title>Genomic Encyclopedia of Type Strains, Phase IV (KMG-IV): sequencing the most valuable type-strain genomes for metagenomic binning, comparative biology and taxonomic classification.</title>
        <authorList>
            <person name="Goeker M."/>
        </authorList>
    </citation>
    <scope>NUCLEOTIDE SEQUENCE [LARGE SCALE GENOMIC DNA]</scope>
    <source>
        <strain evidence="8 9">DSM 24875</strain>
    </source>
</reference>
<protein>
    <recommendedName>
        <fullName evidence="7">UPF0056 membrane protein</fullName>
    </recommendedName>
</protein>
<accession>A0A366FKC5</accession>
<dbReference type="RefSeq" id="WP_245427585.1">
    <property type="nucleotide sequence ID" value="NZ_QNRK01000009.1"/>
</dbReference>
<keyword evidence="4 7" id="KW-0812">Transmembrane</keyword>
<keyword evidence="6 7" id="KW-0472">Membrane</keyword>
<keyword evidence="5 7" id="KW-1133">Transmembrane helix</keyword>
<dbReference type="EMBL" id="QNRK01000009">
    <property type="protein sequence ID" value="RBP14430.1"/>
    <property type="molecule type" value="Genomic_DNA"/>
</dbReference>
<comment type="caution">
    <text evidence="7">Lacks conserved residue(s) required for the propagation of feature annotation.</text>
</comment>
<dbReference type="InterPro" id="IPR002771">
    <property type="entry name" value="Multi_antbiot-R_MarC"/>
</dbReference>
<dbReference type="Proteomes" id="UP000253529">
    <property type="component" value="Unassembled WGS sequence"/>
</dbReference>
<comment type="similarity">
    <text evidence="2 7">Belongs to the UPF0056 (MarC) family.</text>
</comment>
<evidence type="ECO:0000256" key="7">
    <source>
        <dbReference type="RuleBase" id="RU362048"/>
    </source>
</evidence>
<sequence length="220" mass="23433">MPVQMQKELSLFVGTFATLLAIINPLEVLPVYLQLLLGKDAATHRAVARNSCFYALLLSFFFLIFGTLMLRIFGVPLSMVRVVGGIILMRIGFELFTPPKDGGFAAGATDPNANIAFVPLAMPLMFGPGAIATIIGMTSTIKQSGEELLSFVAIAAAIALTMVVTYLCLAYADRLTKFLGKMGIDAATRIVGFFVSAIGVGLIFDGVIEALETHGITALH</sequence>
<proteinExistence type="inferred from homology"/>
<dbReference type="PANTHER" id="PTHR33508:SF1">
    <property type="entry name" value="UPF0056 MEMBRANE PROTEIN YHCE"/>
    <property type="match status" value="1"/>
</dbReference>
<feature type="transmembrane region" description="Helical" evidence="7">
    <location>
        <begin position="184"/>
        <end position="204"/>
    </location>
</feature>
<dbReference type="PANTHER" id="PTHR33508">
    <property type="entry name" value="UPF0056 MEMBRANE PROTEIN YHCE"/>
    <property type="match status" value="1"/>
</dbReference>
<feature type="transmembrane region" description="Helical" evidence="7">
    <location>
        <begin position="53"/>
        <end position="72"/>
    </location>
</feature>
<dbReference type="GO" id="GO:0005886">
    <property type="term" value="C:plasma membrane"/>
    <property type="evidence" value="ECO:0007669"/>
    <property type="project" value="UniProtKB-SubCell"/>
</dbReference>
<evidence type="ECO:0000256" key="6">
    <source>
        <dbReference type="ARBA" id="ARBA00023136"/>
    </source>
</evidence>
<evidence type="ECO:0000256" key="5">
    <source>
        <dbReference type="ARBA" id="ARBA00022989"/>
    </source>
</evidence>
<dbReference type="AlphaFoldDB" id="A0A366FKC5"/>
<evidence type="ECO:0000256" key="2">
    <source>
        <dbReference type="ARBA" id="ARBA00009784"/>
    </source>
</evidence>
<evidence type="ECO:0000256" key="4">
    <source>
        <dbReference type="ARBA" id="ARBA00022692"/>
    </source>
</evidence>
<feature type="transmembrane region" description="Helical" evidence="7">
    <location>
        <begin position="116"/>
        <end position="136"/>
    </location>
</feature>
<evidence type="ECO:0000256" key="3">
    <source>
        <dbReference type="ARBA" id="ARBA00022475"/>
    </source>
</evidence>
<dbReference type="NCBIfam" id="TIGR00427">
    <property type="entry name" value="NAAT family transporter"/>
    <property type="match status" value="1"/>
</dbReference>
<name>A0A366FKC5_9HYPH</name>
<keyword evidence="9" id="KW-1185">Reference proteome</keyword>
<feature type="transmembrane region" description="Helical" evidence="7">
    <location>
        <begin position="148"/>
        <end position="172"/>
    </location>
</feature>
<comment type="subcellular location">
    <subcellularLocation>
        <location evidence="1 7">Cell membrane</location>
        <topology evidence="1 7">Multi-pass membrane protein</topology>
    </subcellularLocation>
</comment>
<dbReference type="Pfam" id="PF01914">
    <property type="entry name" value="MarC"/>
    <property type="match status" value="1"/>
</dbReference>